<dbReference type="PANTHER" id="PTHR48095:SF2">
    <property type="entry name" value="BIOTIN CARBOXYLASE, CHLOROPLASTIC"/>
    <property type="match status" value="1"/>
</dbReference>
<proteinExistence type="predicted"/>
<name>A0A0S4XK82_RALSL</name>
<dbReference type="SUPFAM" id="SSF56059">
    <property type="entry name" value="Glutathione synthetase ATP-binding domain-like"/>
    <property type="match status" value="1"/>
</dbReference>
<dbReference type="PANTHER" id="PTHR48095">
    <property type="entry name" value="PYRUVATE CARBOXYLASE SUBUNIT A"/>
    <property type="match status" value="1"/>
</dbReference>
<feature type="domain" description="Carbamoyl phosphate synthase ATP-binding" evidence="1">
    <location>
        <begin position="1"/>
        <end position="73"/>
    </location>
</feature>
<gene>
    <name evidence="2" type="ORF">RD1301_v1_4620001</name>
</gene>
<dbReference type="Gene3D" id="3.30.470.20">
    <property type="entry name" value="ATP-grasp fold, B domain"/>
    <property type="match status" value="1"/>
</dbReference>
<dbReference type="InterPro" id="IPR005479">
    <property type="entry name" value="CPAse_ATP-bd"/>
</dbReference>
<dbReference type="InterPro" id="IPR013815">
    <property type="entry name" value="ATP_grasp_subdomain_1"/>
</dbReference>
<evidence type="ECO:0000259" key="1">
    <source>
        <dbReference type="Pfam" id="PF02786"/>
    </source>
</evidence>
<dbReference type="Gene3D" id="3.30.1490.20">
    <property type="entry name" value="ATP-grasp fold, A domain"/>
    <property type="match status" value="1"/>
</dbReference>
<dbReference type="InterPro" id="IPR051602">
    <property type="entry name" value="ACC_Biotin_Carboxylase"/>
</dbReference>
<dbReference type="AlphaFoldDB" id="A0A0S4XK82"/>
<reference evidence="2" key="1">
    <citation type="submission" date="2015-10" db="EMBL/GenBank/DDBJ databases">
        <authorList>
            <person name="Gilbert D.G."/>
        </authorList>
    </citation>
    <scope>NUCLEOTIDE SEQUENCE</scope>
    <source>
        <strain evidence="2">Phyl III-seqv23</strain>
    </source>
</reference>
<dbReference type="EMBL" id="LN899822">
    <property type="protein sequence ID" value="CUV64054.1"/>
    <property type="molecule type" value="Genomic_DNA"/>
</dbReference>
<accession>A0A0S4XK82</accession>
<dbReference type="GO" id="GO:0005524">
    <property type="term" value="F:ATP binding"/>
    <property type="evidence" value="ECO:0007669"/>
    <property type="project" value="InterPro"/>
</dbReference>
<dbReference type="Pfam" id="PF02786">
    <property type="entry name" value="CPSase_L_D2"/>
    <property type="match status" value="1"/>
</dbReference>
<organism evidence="2">
    <name type="scientific">Ralstonia solanacearum</name>
    <name type="common">Pseudomonas solanacearum</name>
    <dbReference type="NCBI Taxonomy" id="305"/>
    <lineage>
        <taxon>Bacteria</taxon>
        <taxon>Pseudomonadati</taxon>
        <taxon>Pseudomonadota</taxon>
        <taxon>Betaproteobacteria</taxon>
        <taxon>Burkholderiales</taxon>
        <taxon>Burkholderiaceae</taxon>
        <taxon>Ralstonia</taxon>
        <taxon>Ralstonia solanacearum species complex</taxon>
    </lineage>
</organism>
<protein>
    <recommendedName>
        <fullName evidence="1">Carbamoyl phosphate synthase ATP-binding domain-containing protein</fullName>
    </recommendedName>
</protein>
<sequence>MRVVHEASALADALALTREEARRAFGNPEVYIEKFLTHPRHVEIQVLADRYGHAVWLGSRDCSLQRRHLSLIHISEPTRPRLISYAVFCLKKKKKHHIS</sequence>
<evidence type="ECO:0000313" key="2">
    <source>
        <dbReference type="EMBL" id="CUV64054.1"/>
    </source>
</evidence>